<dbReference type="PROSITE" id="PS51257">
    <property type="entry name" value="PROKAR_LIPOPROTEIN"/>
    <property type="match status" value="1"/>
</dbReference>
<dbReference type="RefSeq" id="WP_285930690.1">
    <property type="nucleotide sequence ID" value="NZ_JASTZU010000018.1"/>
</dbReference>
<sequence>MKKIGFILFLAIMLVGCGTGSSGANEEQNQDGKTNADEKGIVEGEIVPSLTQESTFSYTYQVVNQTEKEVTLEFTSSQRIDYSVKTKAGEEVFLYSSVASFLQALGEEKIKPGDALVYDIDLSDINLSAGEYVLTAWMTPTEGEKFTVTQDFTVE</sequence>
<comment type="caution">
    <text evidence="3">The sequence shown here is derived from an EMBL/GenBank/DDBJ whole genome shotgun (WGS) entry which is preliminary data.</text>
</comment>
<organism evidence="3 4">
    <name type="scientific">Aquibacillus rhizosphaerae</name>
    <dbReference type="NCBI Taxonomy" id="3051431"/>
    <lineage>
        <taxon>Bacteria</taxon>
        <taxon>Bacillati</taxon>
        <taxon>Bacillota</taxon>
        <taxon>Bacilli</taxon>
        <taxon>Bacillales</taxon>
        <taxon>Bacillaceae</taxon>
        <taxon>Aquibacillus</taxon>
    </lineage>
</organism>
<feature type="domain" description="Intracellular proteinase inhibitor BsuPI" evidence="2">
    <location>
        <begin position="53"/>
        <end position="139"/>
    </location>
</feature>
<dbReference type="Pfam" id="PF12690">
    <property type="entry name" value="BsuPI"/>
    <property type="match status" value="1"/>
</dbReference>
<reference evidence="3 4" key="1">
    <citation type="submission" date="2023-06" db="EMBL/GenBank/DDBJ databases">
        <title>Aquibacillus rhizosphaerae LR5S19.</title>
        <authorList>
            <person name="Sun J.-Q."/>
        </authorList>
    </citation>
    <scope>NUCLEOTIDE SEQUENCE [LARGE SCALE GENOMIC DNA]</scope>
    <source>
        <strain evidence="3 4">LR5S19</strain>
    </source>
</reference>
<protein>
    <recommendedName>
        <fullName evidence="2">Intracellular proteinase inhibitor BsuPI domain-containing protein</fullName>
    </recommendedName>
</protein>
<dbReference type="Gene3D" id="2.60.40.2360">
    <property type="entry name" value="Intracellular proteinase inhibitor BsuPI"/>
    <property type="match status" value="1"/>
</dbReference>
<keyword evidence="1" id="KW-0732">Signal</keyword>
<feature type="chain" id="PRO_5045644341" description="Intracellular proteinase inhibitor BsuPI domain-containing protein" evidence="1">
    <location>
        <begin position="25"/>
        <end position="155"/>
    </location>
</feature>
<dbReference type="InterPro" id="IPR020481">
    <property type="entry name" value="Intracell_prot_inh_BsuPI"/>
</dbReference>
<accession>A0ABT7L1L6</accession>
<evidence type="ECO:0000313" key="3">
    <source>
        <dbReference type="EMBL" id="MDL4839738.1"/>
    </source>
</evidence>
<dbReference type="Proteomes" id="UP001235343">
    <property type="component" value="Unassembled WGS sequence"/>
</dbReference>
<feature type="signal peptide" evidence="1">
    <location>
        <begin position="1"/>
        <end position="24"/>
    </location>
</feature>
<proteinExistence type="predicted"/>
<evidence type="ECO:0000259" key="2">
    <source>
        <dbReference type="Pfam" id="PF12690"/>
    </source>
</evidence>
<evidence type="ECO:0000313" key="4">
    <source>
        <dbReference type="Proteomes" id="UP001235343"/>
    </source>
</evidence>
<name>A0ABT7L1L6_9BACI</name>
<gene>
    <name evidence="3" type="ORF">QQS35_04605</name>
</gene>
<evidence type="ECO:0000256" key="1">
    <source>
        <dbReference type="SAM" id="SignalP"/>
    </source>
</evidence>
<dbReference type="InterPro" id="IPR038144">
    <property type="entry name" value="IPI"/>
</dbReference>
<keyword evidence="4" id="KW-1185">Reference proteome</keyword>
<dbReference type="EMBL" id="JASTZU010000018">
    <property type="protein sequence ID" value="MDL4839738.1"/>
    <property type="molecule type" value="Genomic_DNA"/>
</dbReference>